<dbReference type="NCBIfam" id="TIGR02829">
    <property type="entry name" value="spore_III_AE"/>
    <property type="match status" value="1"/>
</dbReference>
<proteinExistence type="predicted"/>
<keyword evidence="1" id="KW-0812">Transmembrane</keyword>
<comment type="caution">
    <text evidence="2">The sequence shown here is derived from an EMBL/GenBank/DDBJ whole genome shotgun (WGS) entry which is preliminary data.</text>
</comment>
<evidence type="ECO:0000256" key="1">
    <source>
        <dbReference type="SAM" id="Phobius"/>
    </source>
</evidence>
<gene>
    <name evidence="2" type="primary">spoIIIAE</name>
    <name evidence="2" type="ORF">GW534_03230</name>
</gene>
<keyword evidence="3" id="KW-1185">Reference proteome</keyword>
<dbReference type="Pfam" id="PF09546">
    <property type="entry name" value="Spore_III_AE"/>
    <property type="match status" value="1"/>
</dbReference>
<keyword evidence="1" id="KW-0472">Membrane</keyword>
<feature type="transmembrane region" description="Helical" evidence="1">
    <location>
        <begin position="252"/>
        <end position="270"/>
    </location>
</feature>
<feature type="transmembrane region" description="Helical" evidence="1">
    <location>
        <begin position="6"/>
        <end position="26"/>
    </location>
</feature>
<feature type="transmembrane region" description="Helical" evidence="1">
    <location>
        <begin position="371"/>
        <end position="395"/>
    </location>
</feature>
<dbReference type="Proteomes" id="UP000743899">
    <property type="component" value="Unassembled WGS sequence"/>
</dbReference>
<protein>
    <submittedName>
        <fullName evidence="2">Stage III sporulation protein AE</fullName>
    </submittedName>
</protein>
<dbReference type="RefSeq" id="WP_161919620.1">
    <property type="nucleotide sequence ID" value="NZ_JAACYS010000008.1"/>
</dbReference>
<dbReference type="EMBL" id="JAACYS010000008">
    <property type="protein sequence ID" value="NCU16787.1"/>
    <property type="molecule type" value="Genomic_DNA"/>
</dbReference>
<dbReference type="InterPro" id="IPR014194">
    <property type="entry name" value="Spore_III_AE"/>
</dbReference>
<feature type="transmembrane region" description="Helical" evidence="1">
    <location>
        <begin position="114"/>
        <end position="131"/>
    </location>
</feature>
<organism evidence="2 3">
    <name type="scientific">Pallidibacillus pasinlerensis</name>
    <dbReference type="NCBI Taxonomy" id="2703818"/>
    <lineage>
        <taxon>Bacteria</taxon>
        <taxon>Bacillati</taxon>
        <taxon>Bacillota</taxon>
        <taxon>Bacilli</taxon>
        <taxon>Bacillales</taxon>
        <taxon>Bacillaceae</taxon>
        <taxon>Pallidibacillus</taxon>
    </lineage>
</organism>
<feature type="transmembrane region" description="Helical" evidence="1">
    <location>
        <begin position="319"/>
        <end position="345"/>
    </location>
</feature>
<reference evidence="2 3" key="1">
    <citation type="submission" date="2020-01" db="EMBL/GenBank/DDBJ databases">
        <title>A novel Bacillus sp. from Pasinler.</title>
        <authorList>
            <person name="Adiguzel A."/>
            <person name="Ay H."/>
            <person name="Baltaci M.O."/>
        </authorList>
    </citation>
    <scope>NUCLEOTIDE SEQUENCE [LARGE SCALE GENOMIC DNA]</scope>
    <source>
        <strain evidence="2 3">P1</strain>
    </source>
</reference>
<keyword evidence="1" id="KW-1133">Transmembrane helix</keyword>
<feature type="transmembrane region" description="Helical" evidence="1">
    <location>
        <begin position="219"/>
        <end position="240"/>
    </location>
</feature>
<sequence>MKQRIWLLSLIIGIMFMIFFPVRSVANSHESETYNGEDPVNAMDLVNEQIDKMDFHEIESFWNEVIDKYGGFLPGVEKQSVVEYIKQAGEFSFKEITLGAIKYIFHELILNGKLLGTLILLTILSMFLQSLQNAFETTTVSKIAYAVIFMVLMILALNSFHSAITYASDAIQQMISFTIAFIPLLLALIATSGSIISAGFFHPVILFLTNISGIFVDKVVLPLLFLSVLLSIVSTLTTNYKATKLASLLRNWSIGLLGIFMTVFLSVVSIQGSVTAVADGIAIKTAKFATSNFIPVVGRMFTDAADTVISASIILKNTIGLAGVGILLFIVLFPALKILIIAFVYKFSAALLQPLGGGPIITCLDIISKSIIYLFAALGIVSIMFFLSITVIILAGNITLMVR</sequence>
<evidence type="ECO:0000313" key="3">
    <source>
        <dbReference type="Proteomes" id="UP000743899"/>
    </source>
</evidence>
<feature type="transmembrane region" description="Helical" evidence="1">
    <location>
        <begin position="179"/>
        <end position="207"/>
    </location>
</feature>
<evidence type="ECO:0000313" key="2">
    <source>
        <dbReference type="EMBL" id="NCU16787.1"/>
    </source>
</evidence>
<accession>A0ABX0A1T9</accession>
<feature type="transmembrane region" description="Helical" evidence="1">
    <location>
        <begin position="143"/>
        <end position="167"/>
    </location>
</feature>
<name>A0ABX0A1T9_9BACI</name>